<dbReference type="GO" id="GO:0009306">
    <property type="term" value="P:protein secretion"/>
    <property type="evidence" value="ECO:0007669"/>
    <property type="project" value="InterPro"/>
</dbReference>
<dbReference type="PANTHER" id="PTHR30161:SF2">
    <property type="entry name" value="INVASION PROTEIN INVA"/>
    <property type="match status" value="1"/>
</dbReference>
<dbReference type="EMBL" id="PGTM01000017">
    <property type="protein sequence ID" value="PJF37037.1"/>
    <property type="molecule type" value="Genomic_DNA"/>
</dbReference>
<evidence type="ECO:0000256" key="8">
    <source>
        <dbReference type="ARBA" id="ARBA00023136"/>
    </source>
</evidence>
<evidence type="ECO:0000256" key="1">
    <source>
        <dbReference type="ARBA" id="ARBA00004429"/>
    </source>
</evidence>
<reference evidence="10 11" key="1">
    <citation type="submission" date="2017-11" db="EMBL/GenBank/DDBJ databases">
        <title>Evolution of Phototrophy in the Chloroflexi Phylum Driven by Horizontal Gene Transfer.</title>
        <authorList>
            <person name="Ward L.M."/>
            <person name="Hemp J."/>
            <person name="Shih P.M."/>
            <person name="Mcglynn S.E."/>
            <person name="Fischer W."/>
        </authorList>
    </citation>
    <scope>NUCLEOTIDE SEQUENCE [LARGE SCALE GENOMIC DNA]</scope>
    <source>
        <strain evidence="10">JP3_13</strain>
    </source>
</reference>
<evidence type="ECO:0000256" key="3">
    <source>
        <dbReference type="ARBA" id="ARBA00022448"/>
    </source>
</evidence>
<keyword evidence="6" id="KW-0812">Transmembrane</keyword>
<feature type="coiled-coil region" evidence="9">
    <location>
        <begin position="163"/>
        <end position="215"/>
    </location>
</feature>
<gene>
    <name evidence="10" type="ORF">CUN49_02285</name>
</gene>
<evidence type="ECO:0000313" key="11">
    <source>
        <dbReference type="Proteomes" id="UP000229681"/>
    </source>
</evidence>
<evidence type="ECO:0000313" key="10">
    <source>
        <dbReference type="EMBL" id="PJF37037.1"/>
    </source>
</evidence>
<name>A0A2M8PHL4_9CHLR</name>
<evidence type="ECO:0000256" key="4">
    <source>
        <dbReference type="ARBA" id="ARBA00022475"/>
    </source>
</evidence>
<protein>
    <recommendedName>
        <fullName evidence="12">Flagellar biosynthesis protein FlhA</fullName>
    </recommendedName>
</protein>
<proteinExistence type="inferred from homology"/>
<dbReference type="Gene3D" id="1.10.8.540">
    <property type="entry name" value="FHIPEP family, domain 3"/>
    <property type="match status" value="1"/>
</dbReference>
<comment type="subcellular location">
    <subcellularLocation>
        <location evidence="1">Cell inner membrane</location>
        <topology evidence="1">Multi-pass membrane protein</topology>
    </subcellularLocation>
</comment>
<comment type="similarity">
    <text evidence="2">Belongs to the FHIPEP (flagella/HR/invasion proteins export pore) family.</text>
</comment>
<evidence type="ECO:0000256" key="7">
    <source>
        <dbReference type="ARBA" id="ARBA00022989"/>
    </source>
</evidence>
<dbReference type="Pfam" id="PF00771">
    <property type="entry name" value="FHIPEP"/>
    <property type="match status" value="1"/>
</dbReference>
<evidence type="ECO:0000256" key="6">
    <source>
        <dbReference type="ARBA" id="ARBA00022692"/>
    </source>
</evidence>
<dbReference type="Gene3D" id="3.40.50.12790">
    <property type="entry name" value="FHIPEP family, domain 4"/>
    <property type="match status" value="1"/>
</dbReference>
<dbReference type="InterPro" id="IPR042194">
    <property type="entry name" value="FHIPEP_1"/>
</dbReference>
<dbReference type="PANTHER" id="PTHR30161">
    <property type="entry name" value="FLAGELLAR EXPORT PROTEIN, MEMBRANE FLHA SUBUNIT-RELATED"/>
    <property type="match status" value="1"/>
</dbReference>
<dbReference type="Proteomes" id="UP000229681">
    <property type="component" value="Unassembled WGS sequence"/>
</dbReference>
<evidence type="ECO:0008006" key="12">
    <source>
        <dbReference type="Google" id="ProtNLM"/>
    </source>
</evidence>
<keyword evidence="7" id="KW-1133">Transmembrane helix</keyword>
<evidence type="ECO:0000256" key="2">
    <source>
        <dbReference type="ARBA" id="ARBA00008835"/>
    </source>
</evidence>
<dbReference type="AlphaFoldDB" id="A0A2M8PHL4"/>
<dbReference type="GO" id="GO:0005886">
    <property type="term" value="C:plasma membrane"/>
    <property type="evidence" value="ECO:0007669"/>
    <property type="project" value="UniProtKB-SubCell"/>
</dbReference>
<accession>A0A2M8PHL4</accession>
<dbReference type="InterPro" id="IPR042196">
    <property type="entry name" value="FHIPEP_4"/>
</dbReference>
<dbReference type="InterPro" id="IPR001712">
    <property type="entry name" value="T3SS_FHIPEP"/>
</dbReference>
<dbReference type="Gene3D" id="3.40.30.60">
    <property type="entry name" value="FHIPEP family, domain 1"/>
    <property type="match status" value="1"/>
</dbReference>
<sequence length="530" mass="58526">MIALKLTLLLDEALGEAIDVPSALEAAQRAAQSVCEQLGLPALPTLSLERAKLPYRLAALRLEETLCRHADSLESQLFSAQRHALYAPHHKAEIAAWLREQPERLAPFLGAFVEAVLSQNAALLLTEPIAAAYRDQLPEALMDYPIERLRQILVPLLALRVSLRAHELIAAALQEDSDELSEALFAALRPKRLPIRCSEATLRALTENATEEEQALFSLMHNGLFEELGVQLPSLAFVVDDSLAFNQFRLHLNDLPSLVWQGLNADQVLVNGTVEQLSACGVPAQPAYTAVNGRLVALAHRADAEAIRAEGFYVWTPFGHLVLQVSALLRQHSALFMCQRLAQRALEQIEIAFPALAEAVRTRLSAAMLARLLRALLAEQVGLRNMRAICEALVTYDYIVVPPDQIAFDDRLQVSVPLPLEAGLLAFVRKRLSLQLTQQAARERTPIPVYLLTPELEQAIAEAPEQACQRLLTALREQLAQRPELTPIVLCASDKRAALRALIGLELPQVRVLAYQELVPEVALQPIARL</sequence>
<keyword evidence="3" id="KW-0813">Transport</keyword>
<evidence type="ECO:0000256" key="5">
    <source>
        <dbReference type="ARBA" id="ARBA00022519"/>
    </source>
</evidence>
<dbReference type="InterPro" id="IPR042193">
    <property type="entry name" value="FHIPEP_3"/>
</dbReference>
<evidence type="ECO:0000256" key="9">
    <source>
        <dbReference type="SAM" id="Coils"/>
    </source>
</evidence>
<keyword evidence="5" id="KW-0997">Cell inner membrane</keyword>
<keyword evidence="9" id="KW-0175">Coiled coil</keyword>
<comment type="caution">
    <text evidence="10">The sequence shown here is derived from an EMBL/GenBank/DDBJ whole genome shotgun (WGS) entry which is preliminary data.</text>
</comment>
<organism evidence="10 11">
    <name type="scientific">Candidatus Thermofonsia Clade 1 bacterium</name>
    <dbReference type="NCBI Taxonomy" id="2364210"/>
    <lineage>
        <taxon>Bacteria</taxon>
        <taxon>Bacillati</taxon>
        <taxon>Chloroflexota</taxon>
        <taxon>Candidatus Thermofontia</taxon>
        <taxon>Candidatus Thermofonsia Clade 1</taxon>
    </lineage>
</organism>
<keyword evidence="4" id="KW-1003">Cell membrane</keyword>
<keyword evidence="8" id="KW-0472">Membrane</keyword>